<proteinExistence type="predicted"/>
<dbReference type="RefSeq" id="WP_207143514.1">
    <property type="nucleotide sequence ID" value="NZ_JAEKJZ010000007.1"/>
</dbReference>
<evidence type="ECO:0000259" key="2">
    <source>
        <dbReference type="Pfam" id="PF16036"/>
    </source>
</evidence>
<evidence type="ECO:0000313" key="3">
    <source>
        <dbReference type="EMBL" id="MBN9673587.1"/>
    </source>
</evidence>
<comment type="caution">
    <text evidence="3">The sequence shown here is derived from an EMBL/GenBank/DDBJ whole genome shotgun (WGS) entry which is preliminary data.</text>
</comment>
<evidence type="ECO:0000313" key="4">
    <source>
        <dbReference type="Proteomes" id="UP000664096"/>
    </source>
</evidence>
<accession>A0A939J6C5</accession>
<reference evidence="3" key="1">
    <citation type="submission" date="2020-12" db="EMBL/GenBank/DDBJ databases">
        <title>Oil enriched cultivation method for isolating marine PHA-producing bacteria.</title>
        <authorList>
            <person name="Zheng W."/>
            <person name="Yu S."/>
            <person name="Huang Y."/>
        </authorList>
    </citation>
    <scope>NUCLEOTIDE SEQUENCE</scope>
    <source>
        <strain evidence="3">SY-2-12</strain>
    </source>
</reference>
<dbReference type="Proteomes" id="UP000664096">
    <property type="component" value="Unassembled WGS sequence"/>
</dbReference>
<gene>
    <name evidence="3" type="ORF">JF539_24740</name>
</gene>
<keyword evidence="3" id="KW-0413">Isomerase</keyword>
<evidence type="ECO:0000256" key="1">
    <source>
        <dbReference type="SAM" id="SignalP"/>
    </source>
</evidence>
<dbReference type="InterPro" id="IPR016087">
    <property type="entry name" value="Chalcone_isomerase"/>
</dbReference>
<feature type="signal peptide" evidence="1">
    <location>
        <begin position="1"/>
        <end position="33"/>
    </location>
</feature>
<dbReference type="GO" id="GO:0016853">
    <property type="term" value="F:isomerase activity"/>
    <property type="evidence" value="ECO:0007669"/>
    <property type="project" value="UniProtKB-KW"/>
</dbReference>
<feature type="chain" id="PRO_5036852232" evidence="1">
    <location>
        <begin position="34"/>
        <end position="186"/>
    </location>
</feature>
<keyword evidence="1" id="KW-0732">Signal</keyword>
<dbReference type="AlphaFoldDB" id="A0A939J6C5"/>
<sequence>MFSRSFATLPKGTALTVCLTLLAVLSFTDGARADIGAAARSVPAAELVGKGRMTFLGLKLFDAELYAPGGDYRSSGPFALKLTYLRDFKSRTIVESSVKEIRRQGGVSERQIGAWQRQMEAIFPDITAGQTITGVRTSGGGAVFYLGNRKLGTIADPAFASRFYDIWLGSSTRNPGLRARLVGAGS</sequence>
<organism evidence="3 4">
    <name type="scientific">Roseibium aggregatum</name>
    <dbReference type="NCBI Taxonomy" id="187304"/>
    <lineage>
        <taxon>Bacteria</taxon>
        <taxon>Pseudomonadati</taxon>
        <taxon>Pseudomonadota</taxon>
        <taxon>Alphaproteobacteria</taxon>
        <taxon>Hyphomicrobiales</taxon>
        <taxon>Stappiaceae</taxon>
        <taxon>Roseibium</taxon>
    </lineage>
</organism>
<dbReference type="Pfam" id="PF16036">
    <property type="entry name" value="Chalcone_3"/>
    <property type="match status" value="1"/>
</dbReference>
<feature type="domain" description="Chalcone isomerase" evidence="2">
    <location>
        <begin position="79"/>
        <end position="183"/>
    </location>
</feature>
<name>A0A939J6C5_9HYPH</name>
<dbReference type="EMBL" id="JAEKJZ010000007">
    <property type="protein sequence ID" value="MBN9673587.1"/>
    <property type="molecule type" value="Genomic_DNA"/>
</dbReference>
<protein>
    <submittedName>
        <fullName evidence="3">Chalcone isomerase family protein</fullName>
    </submittedName>
</protein>